<evidence type="ECO:0000256" key="1">
    <source>
        <dbReference type="ARBA" id="ARBA00009437"/>
    </source>
</evidence>
<accession>A0A2I2KZR7</accession>
<dbReference type="Proteomes" id="UP000234331">
    <property type="component" value="Unassembled WGS sequence"/>
</dbReference>
<dbReference type="InterPro" id="IPR036388">
    <property type="entry name" value="WH-like_DNA-bd_sf"/>
</dbReference>
<evidence type="ECO:0000256" key="4">
    <source>
        <dbReference type="ARBA" id="ARBA00023163"/>
    </source>
</evidence>
<dbReference type="PROSITE" id="PS50931">
    <property type="entry name" value="HTH_LYSR"/>
    <property type="match status" value="1"/>
</dbReference>
<keyword evidence="2" id="KW-0805">Transcription regulation</keyword>
<sequence length="299" mass="31624">MNMGRTLDIAPLRSLVAVADCGGFQRAATSLHLSQAAVSQHVRRLEAATGRALVERQGRGSRLTPDGETLLAQARRLLAIHDETLRDFGVAADKTIVIGSTEHAAAQLLPPLAAALERSLPEHQIRFRLDRGTKLRERLDAGGVDLALLLGPAADPRATPVGDLDLHWYAATMWQRPPGTSPIPLVAFDHPCALRTRALETLSSHGLPAVIGAEAIQLAGVQAAVGAGLGVALMATLRQTPDGLVPRDDLPAPRPLPLAVWARQGLAETITWQVADALRTLLAEWSSTDAGGLHLAKGA</sequence>
<dbReference type="GO" id="GO:0003677">
    <property type="term" value="F:DNA binding"/>
    <property type="evidence" value="ECO:0007669"/>
    <property type="project" value="UniProtKB-KW"/>
</dbReference>
<keyword evidence="7" id="KW-1185">Reference proteome</keyword>
<dbReference type="GO" id="GO:0003700">
    <property type="term" value="F:DNA-binding transcription factor activity"/>
    <property type="evidence" value="ECO:0007669"/>
    <property type="project" value="InterPro"/>
</dbReference>
<evidence type="ECO:0000256" key="3">
    <source>
        <dbReference type="ARBA" id="ARBA00023125"/>
    </source>
</evidence>
<dbReference type="InterPro" id="IPR000847">
    <property type="entry name" value="LysR_HTH_N"/>
</dbReference>
<dbReference type="AlphaFoldDB" id="A0A2I2KZR7"/>
<dbReference type="InterPro" id="IPR005119">
    <property type="entry name" value="LysR_subst-bd"/>
</dbReference>
<dbReference type="PRINTS" id="PR00039">
    <property type="entry name" value="HTHLYSR"/>
</dbReference>
<evidence type="ECO:0000256" key="2">
    <source>
        <dbReference type="ARBA" id="ARBA00023015"/>
    </source>
</evidence>
<dbReference type="PANTHER" id="PTHR30579">
    <property type="entry name" value="TRANSCRIPTIONAL REGULATOR"/>
    <property type="match status" value="1"/>
</dbReference>
<dbReference type="Pfam" id="PF03466">
    <property type="entry name" value="LysR_substrate"/>
    <property type="match status" value="1"/>
</dbReference>
<organism evidence="6 7">
    <name type="scientific">Frankia canadensis</name>
    <dbReference type="NCBI Taxonomy" id="1836972"/>
    <lineage>
        <taxon>Bacteria</taxon>
        <taxon>Bacillati</taxon>
        <taxon>Actinomycetota</taxon>
        <taxon>Actinomycetes</taxon>
        <taxon>Frankiales</taxon>
        <taxon>Frankiaceae</taxon>
        <taxon>Frankia</taxon>
    </lineage>
</organism>
<dbReference type="EMBL" id="FZMO01000527">
    <property type="protein sequence ID" value="SNQ51149.1"/>
    <property type="molecule type" value="Genomic_DNA"/>
</dbReference>
<evidence type="ECO:0000259" key="5">
    <source>
        <dbReference type="PROSITE" id="PS50931"/>
    </source>
</evidence>
<gene>
    <name evidence="6" type="ORF">FRACA_610030</name>
</gene>
<reference evidence="6 7" key="1">
    <citation type="submission" date="2017-06" db="EMBL/GenBank/DDBJ databases">
        <authorList>
            <person name="Kim H.J."/>
            <person name="Triplett B.A."/>
        </authorList>
    </citation>
    <scope>NUCLEOTIDE SEQUENCE [LARGE SCALE GENOMIC DNA]</scope>
    <source>
        <strain evidence="6">FRACA_ARgP5</strain>
    </source>
</reference>
<dbReference type="Gene3D" id="1.10.10.10">
    <property type="entry name" value="Winged helix-like DNA-binding domain superfamily/Winged helix DNA-binding domain"/>
    <property type="match status" value="1"/>
</dbReference>
<dbReference type="InterPro" id="IPR050176">
    <property type="entry name" value="LTTR"/>
</dbReference>
<proteinExistence type="inferred from homology"/>
<dbReference type="PANTHER" id="PTHR30579:SF7">
    <property type="entry name" value="HTH-TYPE TRANSCRIPTIONAL REGULATOR LRHA-RELATED"/>
    <property type="match status" value="1"/>
</dbReference>
<comment type="similarity">
    <text evidence="1">Belongs to the LysR transcriptional regulatory family.</text>
</comment>
<name>A0A2I2KZR7_9ACTN</name>
<keyword evidence="4" id="KW-0804">Transcription</keyword>
<dbReference type="SUPFAM" id="SSF53850">
    <property type="entry name" value="Periplasmic binding protein-like II"/>
    <property type="match status" value="1"/>
</dbReference>
<keyword evidence="3" id="KW-0238">DNA-binding</keyword>
<dbReference type="InterPro" id="IPR036390">
    <property type="entry name" value="WH_DNA-bd_sf"/>
</dbReference>
<feature type="domain" description="HTH lysR-type" evidence="5">
    <location>
        <begin position="7"/>
        <end position="64"/>
    </location>
</feature>
<evidence type="ECO:0000313" key="7">
    <source>
        <dbReference type="Proteomes" id="UP000234331"/>
    </source>
</evidence>
<dbReference type="Pfam" id="PF00126">
    <property type="entry name" value="HTH_1"/>
    <property type="match status" value="1"/>
</dbReference>
<evidence type="ECO:0000313" key="6">
    <source>
        <dbReference type="EMBL" id="SNQ51149.1"/>
    </source>
</evidence>
<protein>
    <submittedName>
        <fullName evidence="6">Transcriptional regulator</fullName>
    </submittedName>
</protein>
<dbReference type="Gene3D" id="3.40.190.10">
    <property type="entry name" value="Periplasmic binding protein-like II"/>
    <property type="match status" value="2"/>
</dbReference>
<dbReference type="FunFam" id="1.10.10.10:FF:000001">
    <property type="entry name" value="LysR family transcriptional regulator"/>
    <property type="match status" value="1"/>
</dbReference>
<dbReference type="SUPFAM" id="SSF46785">
    <property type="entry name" value="Winged helix' DNA-binding domain"/>
    <property type="match status" value="1"/>
</dbReference>